<dbReference type="InterPro" id="IPR028203">
    <property type="entry name" value="PSII_CF48-like_dom"/>
</dbReference>
<reference evidence="4" key="1">
    <citation type="submission" date="2019-03" db="EMBL/GenBank/DDBJ databases">
        <title>Lake Tanganyika Metagenome-Assembled Genomes (MAGs).</title>
        <authorList>
            <person name="Tran P."/>
        </authorList>
    </citation>
    <scope>NUCLEOTIDE SEQUENCE</scope>
    <source>
        <strain evidence="4">K_DeepCast_150m_m2_040</strain>
    </source>
</reference>
<accession>A0A938BS39</accession>
<dbReference type="NCBIfam" id="TIGR04183">
    <property type="entry name" value="Por_Secre_tail"/>
    <property type="match status" value="1"/>
</dbReference>
<keyword evidence="2" id="KW-0604">Photosystem II</keyword>
<dbReference type="GO" id="GO:0009523">
    <property type="term" value="C:photosystem II"/>
    <property type="evidence" value="ECO:0007669"/>
    <property type="project" value="UniProtKB-KW"/>
</dbReference>
<dbReference type="GO" id="GO:0015979">
    <property type="term" value="P:photosynthesis"/>
    <property type="evidence" value="ECO:0007669"/>
    <property type="project" value="UniProtKB-KW"/>
</dbReference>
<dbReference type="InterPro" id="IPR015943">
    <property type="entry name" value="WD40/YVTN_repeat-like_dom_sf"/>
</dbReference>
<name>A0A938BS39_UNCW3</name>
<evidence type="ECO:0000256" key="1">
    <source>
        <dbReference type="ARBA" id="ARBA00022531"/>
    </source>
</evidence>
<evidence type="ECO:0000313" key="4">
    <source>
        <dbReference type="EMBL" id="MBM3332235.1"/>
    </source>
</evidence>
<evidence type="ECO:0000313" key="5">
    <source>
        <dbReference type="Proteomes" id="UP000779900"/>
    </source>
</evidence>
<dbReference type="Pfam" id="PF14870">
    <property type="entry name" value="PSII_BNR"/>
    <property type="match status" value="1"/>
</dbReference>
<dbReference type="AlphaFoldDB" id="A0A938BS39"/>
<dbReference type="InterPro" id="IPR026444">
    <property type="entry name" value="Secre_tail"/>
</dbReference>
<dbReference type="Proteomes" id="UP000779900">
    <property type="component" value="Unassembled WGS sequence"/>
</dbReference>
<gene>
    <name evidence="4" type="ORF">FJY68_10385</name>
</gene>
<dbReference type="PANTHER" id="PTHR47199:SF2">
    <property type="entry name" value="PHOTOSYSTEM II STABILITY_ASSEMBLY FACTOR HCF136, CHLOROPLASTIC"/>
    <property type="match status" value="1"/>
</dbReference>
<protein>
    <submittedName>
        <fullName evidence="4">T9SS type A sorting domain-containing protein</fullName>
    </submittedName>
</protein>
<organism evidence="4 5">
    <name type="scientific">candidate division WOR-3 bacterium</name>
    <dbReference type="NCBI Taxonomy" id="2052148"/>
    <lineage>
        <taxon>Bacteria</taxon>
        <taxon>Bacteria division WOR-3</taxon>
    </lineage>
</organism>
<dbReference type="SUPFAM" id="SSF110296">
    <property type="entry name" value="Oligoxyloglucan reducing end-specific cellobiohydrolase"/>
    <property type="match status" value="1"/>
</dbReference>
<evidence type="ECO:0000259" key="3">
    <source>
        <dbReference type="Pfam" id="PF14870"/>
    </source>
</evidence>
<sequence>MFRNAGLDIMTGRGGRMSFGLRLSAAVTAGLCLLVSTASADWHQLNSGTAAELMSVHFPEGTLVGYAVGTDQAGGAAILKTTDGGGTWTQQFAPIVNGLNSVYFTSDDNGYAVGIAGAGIRTTDGGATWWNMTIPGTDVLNYVSFPDNGQTGYIGVYPRHQAGKVIKSTDGGSNWFEVSVGGPMSWSISCGMVTDNIGVAVGKEGMVYGTSGTAQDPQTTADIVAAAFSRADPNKGYLIGNDSTGGVIRCTDDGGATPWDSVRCLPITAWYGVDVPTAEVAYVCGVGGRIDRSYSDTVFYGTATKVTADIHGVCFPNGADTGYAVGVNGTILRTYDGGFPWLPSLAEGRGPARAWAGIRVLSNPSRHGISFHADADAAVTVFDAMGRVVVRRPVANGAGSIPVSKAGVYMVRLANGDFSTTQKLVVED</sequence>
<proteinExistence type="predicted"/>
<dbReference type="Gene3D" id="2.130.10.10">
    <property type="entry name" value="YVTN repeat-like/Quinoprotein amine dehydrogenase"/>
    <property type="match status" value="1"/>
</dbReference>
<evidence type="ECO:0000256" key="2">
    <source>
        <dbReference type="ARBA" id="ARBA00023276"/>
    </source>
</evidence>
<feature type="domain" description="Photosynthesis system II assembly factor Ycf48/Hcf136-like" evidence="3">
    <location>
        <begin position="99"/>
        <end position="182"/>
    </location>
</feature>
<dbReference type="EMBL" id="VGIR01000069">
    <property type="protein sequence ID" value="MBM3332235.1"/>
    <property type="molecule type" value="Genomic_DNA"/>
</dbReference>
<dbReference type="PANTHER" id="PTHR47199">
    <property type="entry name" value="PHOTOSYSTEM II STABILITY/ASSEMBLY FACTOR HCF136, CHLOROPLASTIC"/>
    <property type="match status" value="1"/>
</dbReference>
<keyword evidence="1" id="KW-0602">Photosynthesis</keyword>
<comment type="caution">
    <text evidence="4">The sequence shown here is derived from an EMBL/GenBank/DDBJ whole genome shotgun (WGS) entry which is preliminary data.</text>
</comment>